<name>A0A0L0UQE6_9BASI</name>
<comment type="caution">
    <text evidence="2">The sequence shown here is derived from an EMBL/GenBank/DDBJ whole genome shotgun (WGS) entry which is preliminary data.</text>
</comment>
<keyword evidence="3" id="KW-1185">Reference proteome</keyword>
<accession>A0A0L0UQE6</accession>
<dbReference type="OrthoDB" id="10424222at2759"/>
<dbReference type="Proteomes" id="UP000054564">
    <property type="component" value="Unassembled WGS sequence"/>
</dbReference>
<organism evidence="2 3">
    <name type="scientific">Puccinia striiformis f. sp. tritici PST-78</name>
    <dbReference type="NCBI Taxonomy" id="1165861"/>
    <lineage>
        <taxon>Eukaryota</taxon>
        <taxon>Fungi</taxon>
        <taxon>Dikarya</taxon>
        <taxon>Basidiomycota</taxon>
        <taxon>Pucciniomycotina</taxon>
        <taxon>Pucciniomycetes</taxon>
        <taxon>Pucciniales</taxon>
        <taxon>Pucciniaceae</taxon>
        <taxon>Puccinia</taxon>
    </lineage>
</organism>
<reference evidence="3" key="1">
    <citation type="submission" date="2014-03" db="EMBL/GenBank/DDBJ databases">
        <title>The Genome Sequence of Puccinia striiformis f. sp. tritici PST-78.</title>
        <authorList>
            <consortium name="The Broad Institute Genome Sequencing Platform"/>
            <person name="Cuomo C."/>
            <person name="Hulbert S."/>
            <person name="Chen X."/>
            <person name="Walker B."/>
            <person name="Young S.K."/>
            <person name="Zeng Q."/>
            <person name="Gargeya S."/>
            <person name="Fitzgerald M."/>
            <person name="Haas B."/>
            <person name="Abouelleil A."/>
            <person name="Alvarado L."/>
            <person name="Arachchi H.M."/>
            <person name="Berlin A.M."/>
            <person name="Chapman S.B."/>
            <person name="Goldberg J."/>
            <person name="Griggs A."/>
            <person name="Gujja S."/>
            <person name="Hansen M."/>
            <person name="Howarth C."/>
            <person name="Imamovic A."/>
            <person name="Larimer J."/>
            <person name="McCowan C."/>
            <person name="Montmayeur A."/>
            <person name="Murphy C."/>
            <person name="Neiman D."/>
            <person name="Pearson M."/>
            <person name="Priest M."/>
            <person name="Roberts A."/>
            <person name="Saif S."/>
            <person name="Shea T."/>
            <person name="Sisk P."/>
            <person name="Sykes S."/>
            <person name="Wortman J."/>
            <person name="Nusbaum C."/>
            <person name="Birren B."/>
        </authorList>
    </citation>
    <scope>NUCLEOTIDE SEQUENCE [LARGE SCALE GENOMIC DNA]</scope>
    <source>
        <strain evidence="3">race PST-78</strain>
    </source>
</reference>
<evidence type="ECO:0000313" key="2">
    <source>
        <dbReference type="EMBL" id="KNE89258.1"/>
    </source>
</evidence>
<sequence length="116" mass="12790">MLLTKILVALQILHHYVISGHPLALSKPLVKRGETPIRQLHEVLQRLETHVGRAQYELQMTPKKGGFLGGLCGCFGSRSSERERSREGLLAITSALRQDASDLHAIANQHNFSPSG</sequence>
<protein>
    <submittedName>
        <fullName evidence="2">Uncharacterized protein</fullName>
    </submittedName>
</protein>
<proteinExistence type="predicted"/>
<feature type="signal peptide" evidence="1">
    <location>
        <begin position="1"/>
        <end position="19"/>
    </location>
</feature>
<feature type="chain" id="PRO_5005549188" evidence="1">
    <location>
        <begin position="20"/>
        <end position="116"/>
    </location>
</feature>
<keyword evidence="1" id="KW-0732">Signal</keyword>
<evidence type="ECO:0000313" key="3">
    <source>
        <dbReference type="Proteomes" id="UP000054564"/>
    </source>
</evidence>
<evidence type="ECO:0000256" key="1">
    <source>
        <dbReference type="SAM" id="SignalP"/>
    </source>
</evidence>
<dbReference type="EMBL" id="AJIL01000420">
    <property type="protein sequence ID" value="KNE89258.1"/>
    <property type="molecule type" value="Genomic_DNA"/>
</dbReference>
<gene>
    <name evidence="2" type="ORF">PSTG_17285</name>
</gene>
<dbReference type="AlphaFoldDB" id="A0A0L0UQE6"/>